<dbReference type="PANTHER" id="PTHR47332">
    <property type="entry name" value="SET DOMAIN-CONTAINING PROTEIN 5"/>
    <property type="match status" value="1"/>
</dbReference>
<comment type="caution">
    <text evidence="2">The sequence shown here is derived from an EMBL/GenBank/DDBJ whole genome shotgun (WGS) entry which is preliminary data.</text>
</comment>
<proteinExistence type="predicted"/>
<evidence type="ECO:0000259" key="1">
    <source>
        <dbReference type="PROSITE" id="PS50280"/>
    </source>
</evidence>
<dbReference type="EMBL" id="JAQQWP010000011">
    <property type="protein sequence ID" value="KAK8095702.1"/>
    <property type="molecule type" value="Genomic_DNA"/>
</dbReference>
<evidence type="ECO:0000313" key="2">
    <source>
        <dbReference type="EMBL" id="KAK8095702.1"/>
    </source>
</evidence>
<protein>
    <submittedName>
        <fullName evidence="2">TPR domain-containing protein</fullName>
    </submittedName>
</protein>
<name>A0AAW0Q8M4_9PEZI</name>
<accession>A0AAW0Q8M4</accession>
<dbReference type="InterPro" id="IPR046341">
    <property type="entry name" value="SET_dom_sf"/>
</dbReference>
<keyword evidence="3" id="KW-1185">Reference proteome</keyword>
<dbReference type="Proteomes" id="UP001392437">
    <property type="component" value="Unassembled WGS sequence"/>
</dbReference>
<organism evidence="2 3">
    <name type="scientific">Apiospora kogelbergensis</name>
    <dbReference type="NCBI Taxonomy" id="1337665"/>
    <lineage>
        <taxon>Eukaryota</taxon>
        <taxon>Fungi</taxon>
        <taxon>Dikarya</taxon>
        <taxon>Ascomycota</taxon>
        <taxon>Pezizomycotina</taxon>
        <taxon>Sordariomycetes</taxon>
        <taxon>Xylariomycetidae</taxon>
        <taxon>Amphisphaeriales</taxon>
        <taxon>Apiosporaceae</taxon>
        <taxon>Apiospora</taxon>
    </lineage>
</organism>
<dbReference type="InterPro" id="IPR053185">
    <property type="entry name" value="SET_domain_protein"/>
</dbReference>
<dbReference type="SMART" id="SM00317">
    <property type="entry name" value="SET"/>
    <property type="match status" value="1"/>
</dbReference>
<feature type="domain" description="SET" evidence="1">
    <location>
        <begin position="19"/>
        <end position="174"/>
    </location>
</feature>
<dbReference type="PROSITE" id="PS50280">
    <property type="entry name" value="SET"/>
    <property type="match status" value="1"/>
</dbReference>
<dbReference type="SUPFAM" id="SSF82199">
    <property type="entry name" value="SET domain"/>
    <property type="match status" value="1"/>
</dbReference>
<evidence type="ECO:0000313" key="3">
    <source>
        <dbReference type="Proteomes" id="UP001392437"/>
    </source>
</evidence>
<dbReference type="InterPro" id="IPR001214">
    <property type="entry name" value="SET_dom"/>
</dbReference>
<dbReference type="Gene3D" id="2.170.270.10">
    <property type="entry name" value="SET domain"/>
    <property type="match status" value="1"/>
</dbReference>
<reference evidence="2 3" key="1">
    <citation type="submission" date="2023-01" db="EMBL/GenBank/DDBJ databases">
        <title>Analysis of 21 Apiospora genomes using comparative genomics revels a genus with tremendous synthesis potential of carbohydrate active enzymes and secondary metabolites.</title>
        <authorList>
            <person name="Sorensen T."/>
        </authorList>
    </citation>
    <scope>NUCLEOTIDE SEQUENCE [LARGE SCALE GENOMIC DNA]</scope>
    <source>
        <strain evidence="2 3">CBS 117206</strain>
    </source>
</reference>
<gene>
    <name evidence="2" type="ORF">PG999_013724</name>
</gene>
<dbReference type="AlphaFoldDB" id="A0AAW0Q8M4"/>
<dbReference type="Pfam" id="PF00856">
    <property type="entry name" value="SET"/>
    <property type="match status" value="1"/>
</dbReference>
<dbReference type="CDD" id="cd20071">
    <property type="entry name" value="SET_SMYD"/>
    <property type="match status" value="1"/>
</dbReference>
<sequence length="191" mass="21128">MLPSGVPLRPSDLAQPINYNVHIRSCALPERGLGVFATHRISKGLKILSESPILLDETREGLIDTIDQDFASLPPASQSLFTRFHAGRFDMVPLMINDRVRNQESVTTARLRLIAQLNSLEGAGVGCALSPTIAAINHDCIPNAFVYFNYETHLITLHALRDIAPNEEVTISYHQENVYLNAGERGQRLAN</sequence>
<dbReference type="PANTHER" id="PTHR47332:SF4">
    <property type="entry name" value="SET DOMAIN-CONTAINING PROTEIN 5"/>
    <property type="match status" value="1"/>
</dbReference>